<dbReference type="RefSeq" id="WP_194663751.1">
    <property type="nucleotide sequence ID" value="NZ_RDPI01000016.1"/>
</dbReference>
<sequence length="101" mass="11512">MNQCEKNTVNVAAETNTQLCDHCAPELFERYGYDVADVGECSQCKGNGECLDVALIEFYRKNEIDDEVIYTSLPRVRKIVNEPMITWDEIQQACSNTNRSL</sequence>
<reference evidence="2 3" key="1">
    <citation type="journal article" date="2021" name="PeerJ">
        <title>Analysis of 44 Vibrio anguillarum genomes reveals high genetic diversity.</title>
        <authorList>
            <person name="Hansen M.J."/>
            <person name="Dalsgaard I."/>
        </authorList>
    </citation>
    <scope>NUCLEOTIDE SEQUENCE</scope>
    <source>
        <strain evidence="1 3">040915-1/1B</strain>
        <strain evidence="2">850617-1/1</strain>
    </source>
</reference>
<gene>
    <name evidence="1" type="ORF">EAY46_13810</name>
    <name evidence="2" type="ORF">ERJ77_18470</name>
</gene>
<proteinExistence type="predicted"/>
<keyword evidence="3" id="KW-1185">Reference proteome</keyword>
<dbReference type="EMBL" id="RDPI01000016">
    <property type="protein sequence ID" value="MBF4374146.1"/>
    <property type="molecule type" value="Genomic_DNA"/>
</dbReference>
<organism evidence="2 4">
    <name type="scientific">Vibrio anguillarum</name>
    <name type="common">Listonella anguillarum</name>
    <dbReference type="NCBI Taxonomy" id="55601"/>
    <lineage>
        <taxon>Bacteria</taxon>
        <taxon>Pseudomonadati</taxon>
        <taxon>Pseudomonadota</taxon>
        <taxon>Gammaproteobacteria</taxon>
        <taxon>Vibrionales</taxon>
        <taxon>Vibrionaceae</taxon>
        <taxon>Vibrio</taxon>
    </lineage>
</organism>
<comment type="caution">
    <text evidence="2">The sequence shown here is derived from an EMBL/GenBank/DDBJ whole genome shotgun (WGS) entry which is preliminary data.</text>
</comment>
<dbReference type="EMBL" id="SCLC01000136">
    <property type="protein sequence ID" value="MBF4436445.1"/>
    <property type="molecule type" value="Genomic_DNA"/>
</dbReference>
<evidence type="ECO:0000313" key="4">
    <source>
        <dbReference type="Proteomes" id="UP000786185"/>
    </source>
</evidence>
<name>A0AAW4BE84_VIBAN</name>
<dbReference type="Proteomes" id="UP000726136">
    <property type="component" value="Unassembled WGS sequence"/>
</dbReference>
<evidence type="ECO:0000313" key="3">
    <source>
        <dbReference type="Proteomes" id="UP000726136"/>
    </source>
</evidence>
<dbReference type="AlphaFoldDB" id="A0AAW4BE84"/>
<evidence type="ECO:0000313" key="2">
    <source>
        <dbReference type="EMBL" id="MBF4436445.1"/>
    </source>
</evidence>
<accession>A0AAW4BE84</accession>
<dbReference type="Proteomes" id="UP000786185">
    <property type="component" value="Unassembled WGS sequence"/>
</dbReference>
<evidence type="ECO:0000313" key="1">
    <source>
        <dbReference type="EMBL" id="MBF4374146.1"/>
    </source>
</evidence>
<protein>
    <submittedName>
        <fullName evidence="2">Uncharacterized protein</fullName>
    </submittedName>
</protein>